<dbReference type="InterPro" id="IPR016185">
    <property type="entry name" value="PreATP-grasp_dom_sf"/>
</dbReference>
<dbReference type="InterPro" id="IPR011054">
    <property type="entry name" value="Rudment_hybrid_motif"/>
</dbReference>
<dbReference type="OrthoDB" id="9804625at2"/>
<dbReference type="HAMAP" id="MF_01928">
    <property type="entry name" value="PurK"/>
    <property type="match status" value="1"/>
</dbReference>
<dbReference type="RefSeq" id="WP_127086764.1">
    <property type="nucleotide sequence ID" value="NZ_RSCL01000037.1"/>
</dbReference>
<comment type="caution">
    <text evidence="7">Lacks conserved residue(s) required for the propagation of feature annotation.</text>
</comment>
<dbReference type="InterPro" id="IPR040686">
    <property type="entry name" value="PurK_C"/>
</dbReference>
<keyword evidence="4" id="KW-0210">Decarboxylase</keyword>
<comment type="pathway">
    <text evidence="7 8">Purine metabolism; IMP biosynthesis via de novo pathway; 5-amino-1-(5-phospho-D-ribosyl)imidazole-4-carboxylate from 5-amino-1-(5-phospho-D-ribosyl)imidazole (N5-CAIR route): step 1/2.</text>
</comment>
<dbReference type="NCBIfam" id="TIGR01161">
    <property type="entry name" value="purK"/>
    <property type="match status" value="1"/>
</dbReference>
<comment type="caution">
    <text evidence="10">The sequence shown here is derived from an EMBL/GenBank/DDBJ whole genome shotgun (WGS) entry which is preliminary data.</text>
</comment>
<dbReference type="Gene3D" id="3.40.50.20">
    <property type="match status" value="1"/>
</dbReference>
<keyword evidence="3 7" id="KW-0658">Purine biosynthesis</keyword>
<dbReference type="NCBIfam" id="NF004679">
    <property type="entry name" value="PRK06019.1-5"/>
    <property type="match status" value="1"/>
</dbReference>
<dbReference type="GO" id="GO:0005524">
    <property type="term" value="F:ATP binding"/>
    <property type="evidence" value="ECO:0007669"/>
    <property type="project" value="UniProtKB-UniRule"/>
</dbReference>
<dbReference type="Gene3D" id="3.30.1490.20">
    <property type="entry name" value="ATP-grasp fold, A domain"/>
    <property type="match status" value="1"/>
</dbReference>
<dbReference type="PROSITE" id="PS50975">
    <property type="entry name" value="ATP_GRASP"/>
    <property type="match status" value="1"/>
</dbReference>
<sequence length="420" mass="46390">MKRIGVIGGGQLAWMMGGAASKLGLELVVQTPSAKDPAVALRNGNGFHKSKPEQYLIDEPQQKLFAITETPVKEPVNFVQARIDDAVATVQLAKNSDVITFENEFVDLEALSTLAERGVCFRPKLEALAPLLDKYHQRCYLRDIGLPVPSFTAFDVTNTTNGAVFNFNFPVVLKARRHGYDGQGTYIIKNGNEFKSVINQLENGRFKASNTEFLLEEFVPFKYELAVIAARSIDGEVVIYPVVETQQEQQVCRRAIVPADISAEVTAKINDVAKTLLNSLDAVGVFGIELFLTVDDNVLINEVAPRTHNSGHFSIDACQTSQFEQHLRAVCGLPLGSTALISPGAVMVNLLGYENSLSDYFEKREILSRIENAHLHWYGKTESRPGRKLGHVTILLDNPSRDGAMLAARTVEAIWYPNQN</sequence>
<evidence type="ECO:0000256" key="3">
    <source>
        <dbReference type="ARBA" id="ARBA00022755"/>
    </source>
</evidence>
<dbReference type="GO" id="GO:0034028">
    <property type="term" value="F:5-(carboxyamino)imidazole ribonucleotide synthase activity"/>
    <property type="evidence" value="ECO:0007669"/>
    <property type="project" value="UniProtKB-UniRule"/>
</dbReference>
<dbReference type="InterPro" id="IPR005875">
    <property type="entry name" value="PurK"/>
</dbReference>
<dbReference type="Proteomes" id="UP000271624">
    <property type="component" value="Unassembled WGS sequence"/>
</dbReference>
<dbReference type="PANTHER" id="PTHR11609:SF5">
    <property type="entry name" value="PHOSPHORIBOSYLAMINOIMIDAZOLE CARBOXYLASE"/>
    <property type="match status" value="1"/>
</dbReference>
<dbReference type="InterPro" id="IPR011761">
    <property type="entry name" value="ATP-grasp"/>
</dbReference>
<dbReference type="SUPFAM" id="SSF52440">
    <property type="entry name" value="PreATP-grasp domain"/>
    <property type="match status" value="1"/>
</dbReference>
<dbReference type="Pfam" id="PF02222">
    <property type="entry name" value="ATP-grasp"/>
    <property type="match status" value="1"/>
</dbReference>
<dbReference type="InterPro" id="IPR054350">
    <property type="entry name" value="PurT/PurK_preATP-grasp"/>
</dbReference>
<evidence type="ECO:0000256" key="2">
    <source>
        <dbReference type="ARBA" id="ARBA00022741"/>
    </source>
</evidence>
<feature type="binding site" evidence="7">
    <location>
        <begin position="216"/>
        <end position="219"/>
    </location>
    <ligand>
        <name>ATP</name>
        <dbReference type="ChEBI" id="CHEBI:30616"/>
    </ligand>
</feature>
<dbReference type="GO" id="GO:0006189">
    <property type="term" value="P:'de novo' IMP biosynthetic process"/>
    <property type="evidence" value="ECO:0007669"/>
    <property type="project" value="UniProtKB-UniRule"/>
</dbReference>
<comment type="similarity">
    <text evidence="7 8">Belongs to the PurK/PurT family.</text>
</comment>
<dbReference type="InterPro" id="IPR013815">
    <property type="entry name" value="ATP_grasp_subdomain_1"/>
</dbReference>
<dbReference type="Pfam" id="PF22660">
    <property type="entry name" value="RS_preATP-grasp-like"/>
    <property type="match status" value="1"/>
</dbReference>
<comment type="function">
    <text evidence="7">Catalyzes the ATP-dependent conversion of 5-aminoimidazole ribonucleotide (AIR) and HCO(3)(-) to N5-carboxyaminoimidazole ribonucleotide (N5-CAIR).</text>
</comment>
<comment type="function">
    <text evidence="8">Catalyzes the ATP-dependent conversion of 5-aminoimidazole ribonucleotide (AIR) and HCO(3)- to N5-carboxyaminoimidazole ribonucleotide (N5-CAIR).</text>
</comment>
<dbReference type="EC" id="6.3.4.18" evidence="7 8"/>
<evidence type="ECO:0000313" key="10">
    <source>
        <dbReference type="EMBL" id="RUS96238.1"/>
    </source>
</evidence>
<evidence type="ECO:0000256" key="6">
    <source>
        <dbReference type="ARBA" id="ARBA00023239"/>
    </source>
</evidence>
<feature type="binding site" evidence="7">
    <location>
        <position position="134"/>
    </location>
    <ligand>
        <name>ATP</name>
        <dbReference type="ChEBI" id="CHEBI:30616"/>
    </ligand>
</feature>
<evidence type="ECO:0000259" key="9">
    <source>
        <dbReference type="PROSITE" id="PS50975"/>
    </source>
</evidence>
<organism evidence="10 11">
    <name type="scientific">Dulcicalothrix desertica PCC 7102</name>
    <dbReference type="NCBI Taxonomy" id="232991"/>
    <lineage>
        <taxon>Bacteria</taxon>
        <taxon>Bacillati</taxon>
        <taxon>Cyanobacteriota</taxon>
        <taxon>Cyanophyceae</taxon>
        <taxon>Nostocales</taxon>
        <taxon>Calotrichaceae</taxon>
        <taxon>Dulcicalothrix</taxon>
    </lineage>
</organism>
<dbReference type="SUPFAM" id="SSF51246">
    <property type="entry name" value="Rudiment single hybrid motif"/>
    <property type="match status" value="1"/>
</dbReference>
<reference evidence="10" key="1">
    <citation type="submission" date="2018-12" db="EMBL/GenBank/DDBJ databases">
        <authorList>
            <person name="Will S."/>
            <person name="Neumann-Schaal M."/>
            <person name="Henke P."/>
        </authorList>
    </citation>
    <scope>NUCLEOTIDE SEQUENCE</scope>
    <source>
        <strain evidence="10">PCC 7102</strain>
    </source>
</reference>
<dbReference type="Gene3D" id="3.30.470.20">
    <property type="entry name" value="ATP-grasp fold, B domain"/>
    <property type="match status" value="1"/>
</dbReference>
<feature type="domain" description="ATP-grasp" evidence="9">
    <location>
        <begin position="138"/>
        <end position="331"/>
    </location>
</feature>
<dbReference type="AlphaFoldDB" id="A0A433UQW3"/>
<feature type="binding site" evidence="7">
    <location>
        <position position="224"/>
    </location>
    <ligand>
        <name>ATP</name>
        <dbReference type="ChEBI" id="CHEBI:30616"/>
    </ligand>
</feature>
<evidence type="ECO:0000256" key="1">
    <source>
        <dbReference type="ARBA" id="ARBA00022598"/>
    </source>
</evidence>
<feature type="binding site" evidence="7">
    <location>
        <position position="174"/>
    </location>
    <ligand>
        <name>ATP</name>
        <dbReference type="ChEBI" id="CHEBI:30616"/>
    </ligand>
</feature>
<name>A0A433UQW3_9CYAN</name>
<comment type="catalytic activity">
    <reaction evidence="7 8">
        <text>5-amino-1-(5-phospho-beta-D-ribosyl)imidazole + hydrogencarbonate + ATP = 5-carboxyamino-1-(5-phospho-D-ribosyl)imidazole + ADP + phosphate + 2 H(+)</text>
        <dbReference type="Rhea" id="RHEA:19317"/>
        <dbReference type="ChEBI" id="CHEBI:15378"/>
        <dbReference type="ChEBI" id="CHEBI:17544"/>
        <dbReference type="ChEBI" id="CHEBI:30616"/>
        <dbReference type="ChEBI" id="CHEBI:43474"/>
        <dbReference type="ChEBI" id="CHEBI:58730"/>
        <dbReference type="ChEBI" id="CHEBI:137981"/>
        <dbReference type="ChEBI" id="CHEBI:456216"/>
        <dbReference type="EC" id="6.3.4.18"/>
    </reaction>
</comment>
<dbReference type="FunFam" id="3.30.470.20:FF:000037">
    <property type="entry name" value="Phosphoribosylaminoimidazole carboxylase, chloroplastic"/>
    <property type="match status" value="1"/>
</dbReference>
<evidence type="ECO:0000313" key="11">
    <source>
        <dbReference type="Proteomes" id="UP000271624"/>
    </source>
</evidence>
<dbReference type="UniPathway" id="UPA00074">
    <property type="reaction ID" value="UER00942"/>
</dbReference>
<accession>A0A433UQW3</accession>
<proteinExistence type="inferred from homology"/>
<evidence type="ECO:0000256" key="5">
    <source>
        <dbReference type="ARBA" id="ARBA00022840"/>
    </source>
</evidence>
<dbReference type="Pfam" id="PF17769">
    <property type="entry name" value="PurK_C"/>
    <property type="match status" value="1"/>
</dbReference>
<evidence type="ECO:0000256" key="7">
    <source>
        <dbReference type="HAMAP-Rule" id="MF_01928"/>
    </source>
</evidence>
<keyword evidence="5 7" id="KW-0067">ATP-binding</keyword>
<dbReference type="GO" id="GO:0004638">
    <property type="term" value="F:phosphoribosylaminoimidazole carboxylase activity"/>
    <property type="evidence" value="ECO:0007669"/>
    <property type="project" value="InterPro"/>
</dbReference>
<keyword evidence="11" id="KW-1185">Reference proteome</keyword>
<feature type="binding site" evidence="7">
    <location>
        <begin position="301"/>
        <end position="302"/>
    </location>
    <ligand>
        <name>ATP</name>
        <dbReference type="ChEBI" id="CHEBI:30616"/>
    </ligand>
</feature>
<comment type="subunit">
    <text evidence="7 8">Homodimer.</text>
</comment>
<dbReference type="SUPFAM" id="SSF56059">
    <property type="entry name" value="Glutathione synthetase ATP-binding domain-like"/>
    <property type="match status" value="1"/>
</dbReference>
<evidence type="ECO:0000256" key="8">
    <source>
        <dbReference type="RuleBase" id="RU361200"/>
    </source>
</evidence>
<dbReference type="EMBL" id="RSCL01000037">
    <property type="protein sequence ID" value="RUS96238.1"/>
    <property type="molecule type" value="Genomic_DNA"/>
</dbReference>
<protein>
    <recommendedName>
        <fullName evidence="7 8">N5-carboxyaminoimidazole ribonucleotide synthase</fullName>
        <shortName evidence="7 8">N5-CAIR synthase</shortName>
        <ecNumber evidence="7 8">6.3.4.18</ecNumber>
    </recommendedName>
    <alternativeName>
        <fullName evidence="7 8">5-(carboxyamino)imidazole ribonucleotide synthetase</fullName>
    </alternativeName>
</protein>
<dbReference type="InterPro" id="IPR003135">
    <property type="entry name" value="ATP-grasp_carboxylate-amine"/>
</dbReference>
<dbReference type="PANTHER" id="PTHR11609">
    <property type="entry name" value="PURINE BIOSYNTHESIS PROTEIN 6/7, PUR6/7"/>
    <property type="match status" value="1"/>
</dbReference>
<keyword evidence="1 7" id="KW-0436">Ligase</keyword>
<keyword evidence="6" id="KW-0456">Lyase</keyword>
<keyword evidence="2 7" id="KW-0547">Nucleotide-binding</keyword>
<reference evidence="10" key="2">
    <citation type="journal article" date="2019" name="Genome Biol. Evol.">
        <title>Day and night: Metabolic profiles and evolutionary relationships of six axenic non-marine cyanobacteria.</title>
        <authorList>
            <person name="Will S.E."/>
            <person name="Henke P."/>
            <person name="Boedeker C."/>
            <person name="Huang S."/>
            <person name="Brinkmann H."/>
            <person name="Rohde M."/>
            <person name="Jarek M."/>
            <person name="Friedl T."/>
            <person name="Seufert S."/>
            <person name="Schumacher M."/>
            <person name="Overmann J."/>
            <person name="Neumann-Schaal M."/>
            <person name="Petersen J."/>
        </authorList>
    </citation>
    <scope>NUCLEOTIDE SEQUENCE [LARGE SCALE GENOMIC DNA]</scope>
    <source>
        <strain evidence="10">PCC 7102</strain>
    </source>
</reference>
<dbReference type="GO" id="GO:0046872">
    <property type="term" value="F:metal ion binding"/>
    <property type="evidence" value="ECO:0007669"/>
    <property type="project" value="InterPro"/>
</dbReference>
<gene>
    <name evidence="7 8 10" type="primary">purK</name>
    <name evidence="10" type="ORF">DSM106972_087800</name>
</gene>
<evidence type="ECO:0000256" key="4">
    <source>
        <dbReference type="ARBA" id="ARBA00022793"/>
    </source>
</evidence>